<dbReference type="Proteomes" id="UP000076078">
    <property type="component" value="Unassembled WGS sequence"/>
</dbReference>
<keyword evidence="3 6" id="KW-0560">Oxidoreductase</keyword>
<comment type="similarity">
    <text evidence="2 6">Belongs to the flavin monoamine oxidase family.</text>
</comment>
<dbReference type="InParanoid" id="A0A152A9D3"/>
<comment type="cofactor">
    <cofactor evidence="1 6">
        <name>FAD</name>
        <dbReference type="ChEBI" id="CHEBI:57692"/>
    </cofactor>
</comment>
<evidence type="ECO:0000259" key="8">
    <source>
        <dbReference type="Pfam" id="PF01593"/>
    </source>
</evidence>
<sequence length="518" mass="59581">MNLINDFDHKEQHYDIIVIGGGLAGLRALELFELENQKLEQQKQQFPQELKQQQQQQKRILLLESRDRVGGRTSSIRYQNYDWDVGGQWVGPTQHRVRALLKQCGANTFPQQQIGRKVLEYKGLFNRYTGMVPNVQLLGSLECQLCIWRLEFMCSSIDPNAPWTHKNAIYWDSMTVQQWMDKNMYTDFAKTLVRVSILAVFSSEPSELSFFYVLSYFSMAGGVMKTMDVKNGAQQDRILGGSLQLSVFLYEKNKRNILLSHPVIKISKLEAKGFSKVQCENGKIFTCKKVIITLPPPLINAIEFQPPLPERKSILIQSMTMGQVIKFIIFYKECFWRDEGFSGEIVSDRSSISLIYDGSFEDGSKPSLIGFFEGEAAREWSKKTEDERKKEVTDILYDAFHQDKRVYLPINYIEMNWMEEKYTKGGYAATCNCNIFSKYGHTLREPIDDIHFAGTETATQWPGYMEGALQSAERVVNEILNQNTSPVITNSNFQNTNILIVIISLIVLVISYYLIVHK</sequence>
<gene>
    <name evidence="9" type="ORF">DLAC_00301</name>
</gene>
<dbReference type="OrthoDB" id="5046242at2759"/>
<evidence type="ECO:0000256" key="7">
    <source>
        <dbReference type="SAM" id="Coils"/>
    </source>
</evidence>
<dbReference type="EC" id="1.4.3.-" evidence="6"/>
<organism evidence="9 10">
    <name type="scientific">Tieghemostelium lacteum</name>
    <name type="common">Slime mold</name>
    <name type="synonym">Dictyostelium lacteum</name>
    <dbReference type="NCBI Taxonomy" id="361077"/>
    <lineage>
        <taxon>Eukaryota</taxon>
        <taxon>Amoebozoa</taxon>
        <taxon>Evosea</taxon>
        <taxon>Eumycetozoa</taxon>
        <taxon>Dictyostelia</taxon>
        <taxon>Dictyosteliales</taxon>
        <taxon>Raperosteliaceae</taxon>
        <taxon>Tieghemostelium</taxon>
    </lineage>
</organism>
<dbReference type="InterPro" id="IPR036188">
    <property type="entry name" value="FAD/NAD-bd_sf"/>
</dbReference>
<keyword evidence="6" id="KW-0285">Flavoprotein</keyword>
<evidence type="ECO:0000313" key="9">
    <source>
        <dbReference type="EMBL" id="KYR02833.1"/>
    </source>
</evidence>
<accession>A0A152A9D3</accession>
<comment type="caution">
    <text evidence="9">The sequence shown here is derived from an EMBL/GenBank/DDBJ whole genome shotgun (WGS) entry which is preliminary data.</text>
</comment>
<dbReference type="EMBL" id="LODT01000001">
    <property type="protein sequence ID" value="KYR02833.1"/>
    <property type="molecule type" value="Genomic_DNA"/>
</dbReference>
<feature type="binding site" evidence="5">
    <location>
        <position position="456"/>
    </location>
    <ligand>
        <name>FAD</name>
        <dbReference type="ChEBI" id="CHEBI:57692"/>
    </ligand>
</feature>
<feature type="coiled-coil region" evidence="7">
    <location>
        <begin position="29"/>
        <end position="56"/>
    </location>
</feature>
<dbReference type="PANTHER" id="PTHR43563:SF1">
    <property type="entry name" value="AMINE OXIDASE [FLAVIN-CONTAINING] B"/>
    <property type="match status" value="1"/>
</dbReference>
<proteinExistence type="inferred from homology"/>
<dbReference type="InterPro" id="IPR002937">
    <property type="entry name" value="Amino_oxidase"/>
</dbReference>
<dbReference type="Pfam" id="PF01593">
    <property type="entry name" value="Amino_oxidase"/>
    <property type="match status" value="1"/>
</dbReference>
<dbReference type="InterPro" id="IPR050703">
    <property type="entry name" value="Flavin_MAO"/>
</dbReference>
<dbReference type="PRINTS" id="PR00757">
    <property type="entry name" value="AMINEOXDASEF"/>
</dbReference>
<feature type="transmembrane region" description="Helical" evidence="6">
    <location>
        <begin position="498"/>
        <end position="516"/>
    </location>
</feature>
<keyword evidence="6" id="KW-0274">FAD</keyword>
<dbReference type="GO" id="GO:0097621">
    <property type="term" value="F:monoamine oxidase activity"/>
    <property type="evidence" value="ECO:0007669"/>
    <property type="project" value="UniProtKB-EC"/>
</dbReference>
<feature type="binding site" evidence="5">
    <location>
        <position position="263"/>
    </location>
    <ligand>
        <name>FAD</name>
        <dbReference type="ChEBI" id="CHEBI:57692"/>
    </ligand>
</feature>
<comment type="catalytic activity">
    <reaction evidence="4">
        <text>a secondary aliphatic amine + O2 + H2O = a primary amine + an aldehyde + H2O2</text>
        <dbReference type="Rhea" id="RHEA:26414"/>
        <dbReference type="ChEBI" id="CHEBI:15377"/>
        <dbReference type="ChEBI" id="CHEBI:15379"/>
        <dbReference type="ChEBI" id="CHEBI:16240"/>
        <dbReference type="ChEBI" id="CHEBI:17478"/>
        <dbReference type="ChEBI" id="CHEBI:58855"/>
        <dbReference type="ChEBI" id="CHEBI:65296"/>
        <dbReference type="EC" id="1.4.3.4"/>
    </reaction>
</comment>
<evidence type="ECO:0000256" key="3">
    <source>
        <dbReference type="ARBA" id="ARBA00023002"/>
    </source>
</evidence>
<evidence type="ECO:0000256" key="1">
    <source>
        <dbReference type="ARBA" id="ARBA00001974"/>
    </source>
</evidence>
<protein>
    <recommendedName>
        <fullName evidence="6">Amine oxidase</fullName>
        <ecNumber evidence="6">1.4.3.-</ecNumber>
    </recommendedName>
</protein>
<keyword evidence="6" id="KW-0472">Membrane</keyword>
<keyword evidence="6" id="KW-1133">Transmembrane helix</keyword>
<keyword evidence="10" id="KW-1185">Reference proteome</keyword>
<dbReference type="PANTHER" id="PTHR43563">
    <property type="entry name" value="AMINE OXIDASE"/>
    <property type="match status" value="1"/>
</dbReference>
<reference evidence="9 10" key="1">
    <citation type="submission" date="2015-12" db="EMBL/GenBank/DDBJ databases">
        <title>Dictyostelia acquired genes for synthesis and detection of signals that induce cell-type specialization by lateral gene transfer from prokaryotes.</title>
        <authorList>
            <person name="Gloeckner G."/>
            <person name="Schaap P."/>
        </authorList>
    </citation>
    <scope>NUCLEOTIDE SEQUENCE [LARGE SCALE GENOMIC DNA]</scope>
    <source>
        <strain evidence="9 10">TK</strain>
    </source>
</reference>
<evidence type="ECO:0000256" key="2">
    <source>
        <dbReference type="ARBA" id="ARBA00005995"/>
    </source>
</evidence>
<keyword evidence="7" id="KW-0175">Coiled coil</keyword>
<feature type="binding site" evidence="5">
    <location>
        <position position="371"/>
    </location>
    <ligand>
        <name>substrate</name>
    </ligand>
</feature>
<evidence type="ECO:0000256" key="6">
    <source>
        <dbReference type="RuleBase" id="RU362067"/>
    </source>
</evidence>
<feature type="domain" description="Amine oxidase" evidence="8">
    <location>
        <begin position="54"/>
        <end position="480"/>
    </location>
</feature>
<dbReference type="SUPFAM" id="SSF51905">
    <property type="entry name" value="FAD/NAD(P)-binding domain"/>
    <property type="match status" value="1"/>
</dbReference>
<dbReference type="SUPFAM" id="SSF54373">
    <property type="entry name" value="FAD-linked reductases, C-terminal domain"/>
    <property type="match status" value="1"/>
</dbReference>
<evidence type="ECO:0000313" key="10">
    <source>
        <dbReference type="Proteomes" id="UP000076078"/>
    </source>
</evidence>
<keyword evidence="6" id="KW-0812">Transmembrane</keyword>
<dbReference type="InterPro" id="IPR001613">
    <property type="entry name" value="Flavin_amine_oxidase"/>
</dbReference>
<evidence type="ECO:0000256" key="4">
    <source>
        <dbReference type="ARBA" id="ARBA00048448"/>
    </source>
</evidence>
<dbReference type="AlphaFoldDB" id="A0A152A9D3"/>
<dbReference type="Gene3D" id="3.50.50.60">
    <property type="entry name" value="FAD/NAD(P)-binding domain"/>
    <property type="match status" value="1"/>
</dbReference>
<dbReference type="STRING" id="361077.A0A152A9D3"/>
<name>A0A152A9D3_TIELA</name>
<dbReference type="OMA" id="EWTRGAY"/>
<evidence type="ECO:0000256" key="5">
    <source>
        <dbReference type="PIRSR" id="PIRSR601613-1"/>
    </source>
</evidence>